<comment type="caution">
    <text evidence="1">The sequence shown here is derived from an EMBL/GenBank/DDBJ whole genome shotgun (WGS) entry which is preliminary data.</text>
</comment>
<dbReference type="Pfam" id="PF10898">
    <property type="entry name" value="DUF2716"/>
    <property type="match status" value="1"/>
</dbReference>
<reference evidence="1 2" key="1">
    <citation type="submission" date="2024-09" db="EMBL/GenBank/DDBJ databases">
        <authorList>
            <person name="Sun Q."/>
            <person name="Mori K."/>
        </authorList>
    </citation>
    <scope>NUCLEOTIDE SEQUENCE [LARGE SCALE GENOMIC DNA]</scope>
    <source>
        <strain evidence="1 2">TBRC 7907</strain>
    </source>
</reference>
<accession>A0ABV6A3K2</accession>
<dbReference type="RefSeq" id="WP_377854942.1">
    <property type="nucleotide sequence ID" value="NZ_JBHLZU010000018.1"/>
</dbReference>
<sequence length="173" mass="19987">MWQELDPDSHRRVWNRFDGRFDFLPSAHPEDWPSIVEPTPSLTWDLAPGQRRPLSRYDHAARDFGRSREGVDELADVLFAALKRCTGEQDWVYVLDWQHASYRFWPHRTDSVDPWPVPIVPDGDYCAFLAADLSYGIFGHPWERTVCLFGGELTTAVADHGQPVLRRDGRAPR</sequence>
<dbReference type="Proteomes" id="UP001589693">
    <property type="component" value="Unassembled WGS sequence"/>
</dbReference>
<evidence type="ECO:0000313" key="2">
    <source>
        <dbReference type="Proteomes" id="UP001589693"/>
    </source>
</evidence>
<gene>
    <name evidence="1" type="ORF">ACFFQA_21470</name>
</gene>
<dbReference type="EMBL" id="JBHLZU010000018">
    <property type="protein sequence ID" value="MFB9906511.1"/>
    <property type="molecule type" value="Genomic_DNA"/>
</dbReference>
<name>A0ABV6A3K2_9PSEU</name>
<organism evidence="1 2">
    <name type="scientific">Allokutzneria oryzae</name>
    <dbReference type="NCBI Taxonomy" id="1378989"/>
    <lineage>
        <taxon>Bacteria</taxon>
        <taxon>Bacillati</taxon>
        <taxon>Actinomycetota</taxon>
        <taxon>Actinomycetes</taxon>
        <taxon>Pseudonocardiales</taxon>
        <taxon>Pseudonocardiaceae</taxon>
        <taxon>Allokutzneria</taxon>
    </lineage>
</organism>
<dbReference type="InterPro" id="IPR020323">
    <property type="entry name" value="DUF2716"/>
</dbReference>
<evidence type="ECO:0000313" key="1">
    <source>
        <dbReference type="EMBL" id="MFB9906511.1"/>
    </source>
</evidence>
<proteinExistence type="predicted"/>
<protein>
    <submittedName>
        <fullName evidence="1">DUF2716 domain-containing protein</fullName>
    </submittedName>
</protein>
<keyword evidence="2" id="KW-1185">Reference proteome</keyword>